<keyword evidence="3" id="KW-0119">Carbohydrate metabolism</keyword>
<dbReference type="PANTHER" id="PTHR42715:SF10">
    <property type="entry name" value="BETA-GLUCOSIDASE"/>
    <property type="match status" value="1"/>
</dbReference>
<feature type="compositionally biased region" description="Low complexity" evidence="4">
    <location>
        <begin position="130"/>
        <end position="144"/>
    </location>
</feature>
<comment type="similarity">
    <text evidence="1">Belongs to the glycosyl hydrolase 3 family.</text>
</comment>
<dbReference type="Pfam" id="PF00933">
    <property type="entry name" value="Glyco_hydro_3"/>
    <property type="match status" value="1"/>
</dbReference>
<reference evidence="6" key="1">
    <citation type="journal article" date="2013" name="Environ. Microbiol.">
        <title>Seasonally variable intestinal metagenomes of the red palm weevil (Rhynchophorus ferrugineus).</title>
        <authorList>
            <person name="Jia S."/>
            <person name="Zhang X."/>
            <person name="Zhang G."/>
            <person name="Yin A."/>
            <person name="Zhang S."/>
            <person name="Li F."/>
            <person name="Wang L."/>
            <person name="Zhao D."/>
            <person name="Yun Q."/>
            <person name="Tala"/>
            <person name="Wang J."/>
            <person name="Sun G."/>
            <person name="Baabdullah M."/>
            <person name="Yu X."/>
            <person name="Hu S."/>
            <person name="Al-Mssallem I.S."/>
            <person name="Yu J."/>
        </authorList>
    </citation>
    <scope>NUCLEOTIDE SEQUENCE</scope>
</reference>
<dbReference type="InterPro" id="IPR050288">
    <property type="entry name" value="Cellulose_deg_GH3"/>
</dbReference>
<protein>
    <submittedName>
        <fullName evidence="6">Glyco_hydro_3</fullName>
    </submittedName>
</protein>
<evidence type="ECO:0000313" key="6">
    <source>
        <dbReference type="EMBL" id="AIA90981.1"/>
    </source>
</evidence>
<dbReference type="InterPro" id="IPR019800">
    <property type="entry name" value="Glyco_hydro_3_AS"/>
</dbReference>
<dbReference type="InterPro" id="IPR001764">
    <property type="entry name" value="Glyco_hydro_3_N"/>
</dbReference>
<dbReference type="InterPro" id="IPR036962">
    <property type="entry name" value="Glyco_hydro_3_N_sf"/>
</dbReference>
<dbReference type="InterPro" id="IPR017853">
    <property type="entry name" value="GH"/>
</dbReference>
<evidence type="ECO:0000256" key="3">
    <source>
        <dbReference type="ARBA" id="ARBA00023277"/>
    </source>
</evidence>
<proteinExistence type="inferred from homology"/>
<evidence type="ECO:0000256" key="4">
    <source>
        <dbReference type="SAM" id="MobiDB-lite"/>
    </source>
</evidence>
<accession>A0A060CE11</accession>
<organism evidence="6">
    <name type="scientific">uncultured Brachyspira sp</name>
    <dbReference type="NCBI Taxonomy" id="221953"/>
    <lineage>
        <taxon>Bacteria</taxon>
        <taxon>Pseudomonadati</taxon>
        <taxon>Spirochaetota</taxon>
        <taxon>Spirochaetia</taxon>
        <taxon>Brachyspirales</taxon>
        <taxon>Brachyspiraceae</taxon>
        <taxon>Brachyspira</taxon>
        <taxon>environmental samples</taxon>
    </lineage>
</organism>
<dbReference type="Gene3D" id="3.20.20.300">
    <property type="entry name" value="Glycoside hydrolase, family 3, N-terminal domain"/>
    <property type="match status" value="1"/>
</dbReference>
<dbReference type="EMBL" id="KF123675">
    <property type="protein sequence ID" value="AIA90981.1"/>
    <property type="molecule type" value="Genomic_DNA"/>
</dbReference>
<dbReference type="GO" id="GO:0005975">
    <property type="term" value="P:carbohydrate metabolic process"/>
    <property type="evidence" value="ECO:0007669"/>
    <property type="project" value="InterPro"/>
</dbReference>
<evidence type="ECO:0000256" key="2">
    <source>
        <dbReference type="ARBA" id="ARBA00022801"/>
    </source>
</evidence>
<dbReference type="AlphaFoldDB" id="A0A060CE11"/>
<name>A0A060CE11_9SPIR</name>
<feature type="region of interest" description="Disordered" evidence="4">
    <location>
        <begin position="102"/>
        <end position="171"/>
    </location>
</feature>
<dbReference type="PROSITE" id="PS00775">
    <property type="entry name" value="GLYCOSYL_HYDROL_F3"/>
    <property type="match status" value="1"/>
</dbReference>
<keyword evidence="2" id="KW-0378">Hydrolase</keyword>
<feature type="domain" description="Glycoside hydrolase family 3 N-terminal" evidence="5">
    <location>
        <begin position="2"/>
        <end position="105"/>
    </location>
</feature>
<dbReference type="PANTHER" id="PTHR42715">
    <property type="entry name" value="BETA-GLUCOSIDASE"/>
    <property type="match status" value="1"/>
</dbReference>
<dbReference type="SUPFAM" id="SSF51445">
    <property type="entry name" value="(Trans)glycosidases"/>
    <property type="match status" value="1"/>
</dbReference>
<sequence>ASVKHLAANSNEDFRFVGDSRVDERALRELYLRQFETVVRESSPATVMCAYNAINGVFSSDNRWLLTEVLREEWGFDGVVMTDWGATHDRVAALNAGCELDMPRRHPAQPRLPCSPRSPTAGSSPRPLTRRSGGCSPSSSAAPRPRSRRTRTTPTSTPRWPSTSPPRAPCC</sequence>
<evidence type="ECO:0000256" key="1">
    <source>
        <dbReference type="ARBA" id="ARBA00005336"/>
    </source>
</evidence>
<feature type="non-terminal residue" evidence="6">
    <location>
        <position position="1"/>
    </location>
</feature>
<feature type="compositionally biased region" description="Low complexity" evidence="4">
    <location>
        <begin position="152"/>
        <end position="162"/>
    </location>
</feature>
<dbReference type="GO" id="GO:0004553">
    <property type="term" value="F:hydrolase activity, hydrolyzing O-glycosyl compounds"/>
    <property type="evidence" value="ECO:0007669"/>
    <property type="project" value="InterPro"/>
</dbReference>
<evidence type="ECO:0000259" key="5">
    <source>
        <dbReference type="Pfam" id="PF00933"/>
    </source>
</evidence>